<comment type="function">
    <text evidence="9">Exoribonuclease involved in ribosome biosynthesis. Involved in the processing of ITS1, the internal transcribed spacer localized between the 18S and 5.8S rRNAs.</text>
</comment>
<sequence>MTLKDGPSSNWLALQKKIAHSDKSKDSHSARKRRKISHEPSPSINIVASASTSTSIHFPLGVDPVIFSDNSILNGERLGELRKLIFGLLPAPPTDLSRCKYLALDCEMVGVGPGGVESSLARVSIVDYHGVVMLDEFVRQRERVTDWRTAFSGVRERDMIDAKSFEEIQTRVADLLKDRILVGHALHNDTKALLLSHPRALQRDTQHLAHKNGQSRGARPALRNLVRDMFAVHIQGGEHSSVTDARATMAVFRLHRKQWERAYATVPIRVKRTHAEGEGKGGESVGKKRERVDEEDAEVDGTSDNGKRSEEVTRKKARPKARTKLKLKVRGVEEGGRKGVSSGLSTVITKRSKGDGGGKIKWWKQLGGGAKGSLSLLR</sequence>
<evidence type="ECO:0000259" key="11">
    <source>
        <dbReference type="SMART" id="SM00479"/>
    </source>
</evidence>
<comment type="similarity">
    <text evidence="2">Belongs to the REXO4 family.</text>
</comment>
<name>A0A4S4LN44_9AGAM</name>
<keyword evidence="8" id="KW-0539">Nucleus</keyword>
<dbReference type="InterPro" id="IPR013520">
    <property type="entry name" value="Ribonucl_H"/>
</dbReference>
<organism evidence="12 13">
    <name type="scientific">Bondarzewia mesenterica</name>
    <dbReference type="NCBI Taxonomy" id="1095465"/>
    <lineage>
        <taxon>Eukaryota</taxon>
        <taxon>Fungi</taxon>
        <taxon>Dikarya</taxon>
        <taxon>Basidiomycota</taxon>
        <taxon>Agaricomycotina</taxon>
        <taxon>Agaricomycetes</taxon>
        <taxon>Russulales</taxon>
        <taxon>Bondarzewiaceae</taxon>
        <taxon>Bondarzewia</taxon>
    </lineage>
</organism>
<dbReference type="CDD" id="cd06144">
    <property type="entry name" value="REX4_like"/>
    <property type="match status" value="1"/>
</dbReference>
<evidence type="ECO:0000256" key="6">
    <source>
        <dbReference type="ARBA" id="ARBA00022801"/>
    </source>
</evidence>
<reference evidence="12 13" key="1">
    <citation type="submission" date="2019-02" db="EMBL/GenBank/DDBJ databases">
        <title>Genome sequencing of the rare red list fungi Bondarzewia mesenterica.</title>
        <authorList>
            <person name="Buettner E."/>
            <person name="Kellner H."/>
        </authorList>
    </citation>
    <scope>NUCLEOTIDE SEQUENCE [LARGE SCALE GENOMIC DNA]</scope>
    <source>
        <strain evidence="12 13">DSM 108281</strain>
    </source>
</reference>
<dbReference type="GO" id="GO:0006364">
    <property type="term" value="P:rRNA processing"/>
    <property type="evidence" value="ECO:0007669"/>
    <property type="project" value="UniProtKB-KW"/>
</dbReference>
<dbReference type="AlphaFoldDB" id="A0A4S4LN44"/>
<dbReference type="Pfam" id="PF00929">
    <property type="entry name" value="RNase_T"/>
    <property type="match status" value="1"/>
</dbReference>
<keyword evidence="6" id="KW-0378">Hydrolase</keyword>
<keyword evidence="7" id="KW-0269">Exonuclease</keyword>
<comment type="subcellular location">
    <subcellularLocation>
        <location evidence="1">Nucleus</location>
    </subcellularLocation>
</comment>
<dbReference type="SMART" id="SM00479">
    <property type="entry name" value="EXOIII"/>
    <property type="match status" value="1"/>
</dbReference>
<keyword evidence="5" id="KW-0540">Nuclease</keyword>
<keyword evidence="13" id="KW-1185">Reference proteome</keyword>
<dbReference type="InterPro" id="IPR037431">
    <property type="entry name" value="REX4_DEDDh_dom"/>
</dbReference>
<dbReference type="FunFam" id="3.30.420.10:FF:000007">
    <property type="entry name" value="Interferon-stimulated exonuclease gene 20"/>
    <property type="match status" value="1"/>
</dbReference>
<feature type="domain" description="Exonuclease" evidence="11">
    <location>
        <begin position="100"/>
        <end position="261"/>
    </location>
</feature>
<protein>
    <recommendedName>
        <fullName evidence="3">RNA exonuclease 4</fullName>
    </recommendedName>
</protein>
<evidence type="ECO:0000256" key="4">
    <source>
        <dbReference type="ARBA" id="ARBA00022552"/>
    </source>
</evidence>
<evidence type="ECO:0000313" key="12">
    <source>
        <dbReference type="EMBL" id="THH13375.1"/>
    </source>
</evidence>
<dbReference type="Gene3D" id="3.30.420.10">
    <property type="entry name" value="Ribonuclease H-like superfamily/Ribonuclease H"/>
    <property type="match status" value="1"/>
</dbReference>
<dbReference type="InterPro" id="IPR036397">
    <property type="entry name" value="RNaseH_sf"/>
</dbReference>
<dbReference type="InterPro" id="IPR047021">
    <property type="entry name" value="REXO1/3/4-like"/>
</dbReference>
<accession>A0A4S4LN44</accession>
<dbReference type="EMBL" id="SGPL01000359">
    <property type="protein sequence ID" value="THH13375.1"/>
    <property type="molecule type" value="Genomic_DNA"/>
</dbReference>
<comment type="caution">
    <text evidence="12">The sequence shown here is derived from an EMBL/GenBank/DDBJ whole genome shotgun (WGS) entry which is preliminary data.</text>
</comment>
<feature type="region of interest" description="Disordered" evidence="10">
    <location>
        <begin position="18"/>
        <end position="44"/>
    </location>
</feature>
<feature type="compositionally biased region" description="Basic and acidic residues" evidence="10">
    <location>
        <begin position="305"/>
        <end position="314"/>
    </location>
</feature>
<evidence type="ECO:0000256" key="5">
    <source>
        <dbReference type="ARBA" id="ARBA00022722"/>
    </source>
</evidence>
<feature type="compositionally biased region" description="Basic and acidic residues" evidence="10">
    <location>
        <begin position="19"/>
        <end position="29"/>
    </location>
</feature>
<dbReference type="Proteomes" id="UP000310158">
    <property type="component" value="Unassembled WGS sequence"/>
</dbReference>
<proteinExistence type="inferred from homology"/>
<dbReference type="PANTHER" id="PTHR12801:SF45">
    <property type="entry name" value="RNA EXONUCLEASE 4"/>
    <property type="match status" value="1"/>
</dbReference>
<dbReference type="GO" id="GO:0008408">
    <property type="term" value="F:3'-5' exonuclease activity"/>
    <property type="evidence" value="ECO:0007669"/>
    <property type="project" value="InterPro"/>
</dbReference>
<dbReference type="GO" id="GO:0000027">
    <property type="term" value="P:ribosomal large subunit assembly"/>
    <property type="evidence" value="ECO:0007669"/>
    <property type="project" value="TreeGrafter"/>
</dbReference>
<evidence type="ECO:0000256" key="1">
    <source>
        <dbReference type="ARBA" id="ARBA00004123"/>
    </source>
</evidence>
<feature type="compositionally biased region" description="Basic residues" evidence="10">
    <location>
        <begin position="315"/>
        <end position="329"/>
    </location>
</feature>
<dbReference type="SUPFAM" id="SSF53098">
    <property type="entry name" value="Ribonuclease H-like"/>
    <property type="match status" value="1"/>
</dbReference>
<evidence type="ECO:0000256" key="9">
    <source>
        <dbReference type="ARBA" id="ARBA00025599"/>
    </source>
</evidence>
<dbReference type="PANTHER" id="PTHR12801">
    <property type="entry name" value="RNA EXONUCLEASE REXO1 / RECO3 FAMILY MEMBER-RELATED"/>
    <property type="match status" value="1"/>
</dbReference>
<dbReference type="GO" id="GO:0003676">
    <property type="term" value="F:nucleic acid binding"/>
    <property type="evidence" value="ECO:0007669"/>
    <property type="project" value="InterPro"/>
</dbReference>
<evidence type="ECO:0000313" key="13">
    <source>
        <dbReference type="Proteomes" id="UP000310158"/>
    </source>
</evidence>
<feature type="region of interest" description="Disordered" evidence="10">
    <location>
        <begin position="274"/>
        <end position="358"/>
    </location>
</feature>
<dbReference type="InterPro" id="IPR012337">
    <property type="entry name" value="RNaseH-like_sf"/>
</dbReference>
<evidence type="ECO:0000256" key="3">
    <source>
        <dbReference type="ARBA" id="ARBA00016937"/>
    </source>
</evidence>
<evidence type="ECO:0000256" key="10">
    <source>
        <dbReference type="SAM" id="MobiDB-lite"/>
    </source>
</evidence>
<dbReference type="GO" id="GO:0005634">
    <property type="term" value="C:nucleus"/>
    <property type="evidence" value="ECO:0007669"/>
    <property type="project" value="UniProtKB-SubCell"/>
</dbReference>
<evidence type="ECO:0000256" key="7">
    <source>
        <dbReference type="ARBA" id="ARBA00022839"/>
    </source>
</evidence>
<gene>
    <name evidence="12" type="ORF">EW146_g6828</name>
</gene>
<dbReference type="OrthoDB" id="8191639at2759"/>
<evidence type="ECO:0000256" key="8">
    <source>
        <dbReference type="ARBA" id="ARBA00023242"/>
    </source>
</evidence>
<keyword evidence="4" id="KW-0698">rRNA processing</keyword>
<evidence type="ECO:0000256" key="2">
    <source>
        <dbReference type="ARBA" id="ARBA00010489"/>
    </source>
</evidence>
<feature type="compositionally biased region" description="Basic and acidic residues" evidence="10">
    <location>
        <begin position="274"/>
        <end position="292"/>
    </location>
</feature>